<proteinExistence type="predicted"/>
<evidence type="ECO:0008006" key="3">
    <source>
        <dbReference type="Google" id="ProtNLM"/>
    </source>
</evidence>
<evidence type="ECO:0000313" key="1">
    <source>
        <dbReference type="EMBL" id="UUC45760.1"/>
    </source>
</evidence>
<dbReference type="InterPro" id="IPR037883">
    <property type="entry name" value="Knr4/Smi1-like_sf"/>
</dbReference>
<reference evidence="1" key="1">
    <citation type="submission" date="2022-07" db="EMBL/GenBank/DDBJ databases">
        <title>Isolation, identification, and degradation of a PFOSA degrading strain from sewage treatment plant.</title>
        <authorList>
            <person name="Zhang L."/>
            <person name="Huo Y."/>
        </authorList>
    </citation>
    <scope>NUCLEOTIDE SEQUENCE</scope>
    <source>
        <strain evidence="1">C1</strain>
    </source>
</reference>
<evidence type="ECO:0000313" key="2">
    <source>
        <dbReference type="Proteomes" id="UP001059844"/>
    </source>
</evidence>
<accession>A0ABY5ISI9</accession>
<keyword evidence="2" id="KW-1185">Reference proteome</keyword>
<gene>
    <name evidence="1" type="ORF">NOX80_00775</name>
</gene>
<sequence>MKIYQEYFDTLKKYLLLLEIDKKKGIVGCNDQDIEKLKNEKGAIPPAYEAYLRSIGKKFLFEFMDAEDMSFESLDYINSFANEVFQENALQIEKDFFVISERRNDYISLLYSDEENPEVWIMSEYWDEKDGENLSVRTNSFTALMLIFFQQTLRNHTASFHFIPSTIKNKEAYFREKYQNWLNGLKAIKSIIDQYPNDNNLINELNKSFLDYYLANEEIITGSLNKSESVEKKEADIITDPSYSPETAKKKGLFEKLKDFFG</sequence>
<protein>
    <recommendedName>
        <fullName evidence="3">SMI1/KNR4 family protein</fullName>
    </recommendedName>
</protein>
<dbReference type="Proteomes" id="UP001059844">
    <property type="component" value="Chromosome"/>
</dbReference>
<name>A0ABY5ISI9_9FLAO</name>
<organism evidence="1 2">
    <name type="scientific">Flavobacterium cerinum</name>
    <dbReference type="NCBI Taxonomy" id="2502784"/>
    <lineage>
        <taxon>Bacteria</taxon>
        <taxon>Pseudomonadati</taxon>
        <taxon>Bacteroidota</taxon>
        <taxon>Flavobacteriia</taxon>
        <taxon>Flavobacteriales</taxon>
        <taxon>Flavobacteriaceae</taxon>
        <taxon>Flavobacterium</taxon>
    </lineage>
</organism>
<dbReference type="EMBL" id="CP101751">
    <property type="protein sequence ID" value="UUC45760.1"/>
    <property type="molecule type" value="Genomic_DNA"/>
</dbReference>
<dbReference type="RefSeq" id="WP_256551446.1">
    <property type="nucleotide sequence ID" value="NZ_CP101751.1"/>
</dbReference>
<dbReference type="SUPFAM" id="SSF160631">
    <property type="entry name" value="SMI1/KNR4-like"/>
    <property type="match status" value="1"/>
</dbReference>